<dbReference type="AlphaFoldDB" id="A0A328NRE8"/>
<accession>A0A328NRE8</accession>
<gene>
    <name evidence="6" type="ORF">PSN13_05175</name>
</gene>
<dbReference type="Pfam" id="PF03721">
    <property type="entry name" value="UDPG_MGDP_dh_N"/>
    <property type="match status" value="1"/>
</dbReference>
<dbReference type="NCBIfam" id="TIGR03026">
    <property type="entry name" value="NDP-sugDHase"/>
    <property type="match status" value="1"/>
</dbReference>
<dbReference type="InterPro" id="IPR014027">
    <property type="entry name" value="UDP-Glc/GDP-Man_DH_C"/>
</dbReference>
<proteinExistence type="inferred from homology"/>
<dbReference type="PANTHER" id="PTHR43750:SF3">
    <property type="entry name" value="UDP-GLUCOSE 6-DEHYDROGENASE TUAD"/>
    <property type="match status" value="1"/>
</dbReference>
<dbReference type="Gene3D" id="3.40.50.720">
    <property type="entry name" value="NAD(P)-binding Rossmann-like Domain"/>
    <property type="match status" value="2"/>
</dbReference>
<comment type="caution">
    <text evidence="6">The sequence shown here is derived from an EMBL/GenBank/DDBJ whole genome shotgun (WGS) entry which is preliminary data.</text>
</comment>
<dbReference type="PIRSF" id="PIRSF500136">
    <property type="entry name" value="UDP_ManNAc_DH"/>
    <property type="match status" value="1"/>
</dbReference>
<comment type="similarity">
    <text evidence="1 4">Belongs to the UDP-glucose/GDP-mannose dehydrogenase family.</text>
</comment>
<dbReference type="PIRSF" id="PIRSF000124">
    <property type="entry name" value="UDPglc_GDPman_dh"/>
    <property type="match status" value="1"/>
</dbReference>
<reference evidence="6 7" key="1">
    <citation type="submission" date="2018-03" db="EMBL/GenBank/DDBJ databases">
        <title>Defining the species Micromonospora saelicesensis and Micromonospora noduli under the framework of genomics.</title>
        <authorList>
            <person name="Riesco R."/>
            <person name="Trujillo M.E."/>
        </authorList>
    </citation>
    <scope>NUCLEOTIDE SEQUENCE [LARGE SCALE GENOMIC DNA]</scope>
    <source>
        <strain evidence="6 7">PSN13</strain>
    </source>
</reference>
<dbReference type="SUPFAM" id="SSF51735">
    <property type="entry name" value="NAD(P)-binding Rossmann-fold domains"/>
    <property type="match status" value="1"/>
</dbReference>
<dbReference type="SUPFAM" id="SSF52413">
    <property type="entry name" value="UDP-glucose/GDP-mannose dehydrogenase C-terminal domain"/>
    <property type="match status" value="1"/>
</dbReference>
<dbReference type="SUPFAM" id="SSF48179">
    <property type="entry name" value="6-phosphogluconate dehydrogenase C-terminal domain-like"/>
    <property type="match status" value="1"/>
</dbReference>
<evidence type="ECO:0000256" key="4">
    <source>
        <dbReference type="PIRNR" id="PIRNR000124"/>
    </source>
</evidence>
<dbReference type="SMART" id="SM00984">
    <property type="entry name" value="UDPG_MGDP_dh_C"/>
    <property type="match status" value="1"/>
</dbReference>
<keyword evidence="3" id="KW-0520">NAD</keyword>
<dbReference type="GO" id="GO:0016628">
    <property type="term" value="F:oxidoreductase activity, acting on the CH-CH group of donors, NAD or NADP as acceptor"/>
    <property type="evidence" value="ECO:0007669"/>
    <property type="project" value="InterPro"/>
</dbReference>
<dbReference type="InterPro" id="IPR008927">
    <property type="entry name" value="6-PGluconate_DH-like_C_sf"/>
</dbReference>
<protein>
    <submittedName>
        <fullName evidence="6">UDP-glucose 6-dehydrogenase</fullName>
    </submittedName>
</protein>
<dbReference type="RefSeq" id="WP_112677817.1">
    <property type="nucleotide sequence ID" value="NZ_PYAG01000033.1"/>
</dbReference>
<dbReference type="InterPro" id="IPR036220">
    <property type="entry name" value="UDP-Glc/GDP-Man_DH_C_sf"/>
</dbReference>
<dbReference type="InterPro" id="IPR001732">
    <property type="entry name" value="UDP-Glc/GDP-Man_DH_N"/>
</dbReference>
<evidence type="ECO:0000313" key="7">
    <source>
        <dbReference type="Proteomes" id="UP000249419"/>
    </source>
</evidence>
<evidence type="ECO:0000256" key="1">
    <source>
        <dbReference type="ARBA" id="ARBA00006601"/>
    </source>
</evidence>
<dbReference type="GO" id="GO:0000271">
    <property type="term" value="P:polysaccharide biosynthetic process"/>
    <property type="evidence" value="ECO:0007669"/>
    <property type="project" value="InterPro"/>
</dbReference>
<dbReference type="PANTHER" id="PTHR43750">
    <property type="entry name" value="UDP-GLUCOSE 6-DEHYDROGENASE TUAD"/>
    <property type="match status" value="1"/>
</dbReference>
<evidence type="ECO:0000259" key="5">
    <source>
        <dbReference type="SMART" id="SM00984"/>
    </source>
</evidence>
<keyword evidence="2" id="KW-0560">Oxidoreductase</keyword>
<dbReference type="InterPro" id="IPR014026">
    <property type="entry name" value="UDP-Glc/GDP-Man_DH_dimer"/>
</dbReference>
<feature type="domain" description="UDP-glucose/GDP-mannose dehydrogenase C-terminal" evidence="5">
    <location>
        <begin position="310"/>
        <end position="411"/>
    </location>
</feature>
<evidence type="ECO:0000256" key="2">
    <source>
        <dbReference type="ARBA" id="ARBA00023002"/>
    </source>
</evidence>
<dbReference type="InterPro" id="IPR036291">
    <property type="entry name" value="NAD(P)-bd_dom_sf"/>
</dbReference>
<evidence type="ECO:0000256" key="3">
    <source>
        <dbReference type="ARBA" id="ARBA00023027"/>
    </source>
</evidence>
<dbReference type="InterPro" id="IPR017476">
    <property type="entry name" value="UDP-Glc/GDP-Man"/>
</dbReference>
<name>A0A328NRE8_9ACTN</name>
<sequence>MASIEVVGQGFVGLTTTLLAADAGHDVVGIEVDPARAAALRAGQIPFAEPGVQEVLQQLQSAGRIRVVGAGHSGHEPATLVIAVPTATLPDGSVDDRAVISALDQFADPGRHELVIVRSTLPPGHSTTLLDRFPDLAETYVYWPEFLNQGRALAETRHPDRVVVGAASPQATSLLKVLLKSFGFDHDLVCWHSVAEAEAVKQFSNAALAVNQVLGAEIARLCEHSGLDARAVLASVSRDARLSRLLLNPSPPLVDSCLRKDLTALVAAGPRGESAMVLAASLAQATAQRHEATRRVVRHVDALPSTASVLIVGAGFAAGVSDTKGSLLWDLLPALPNSHVAVWDPYAEQGAFDAMSPAVAVADLAAAAVAADVIVVLVPHPEVYAVRWSSVLAGLARRGGVLLDYCAALARQRVDDPLLRRLIHGLGFSSGCHLCAA</sequence>
<dbReference type="EMBL" id="PYAG01000033">
    <property type="protein sequence ID" value="RAO29976.1"/>
    <property type="molecule type" value="Genomic_DNA"/>
</dbReference>
<dbReference type="GO" id="GO:0051287">
    <property type="term" value="F:NAD binding"/>
    <property type="evidence" value="ECO:0007669"/>
    <property type="project" value="InterPro"/>
</dbReference>
<dbReference type="Pfam" id="PF03720">
    <property type="entry name" value="UDPG_MGDP_dh_C"/>
    <property type="match status" value="1"/>
</dbReference>
<dbReference type="Proteomes" id="UP000249419">
    <property type="component" value="Unassembled WGS sequence"/>
</dbReference>
<dbReference type="Pfam" id="PF00984">
    <property type="entry name" value="UDPG_MGDP_dh"/>
    <property type="match status" value="1"/>
</dbReference>
<organism evidence="6 7">
    <name type="scientific">Micromonospora saelicesensis</name>
    <dbReference type="NCBI Taxonomy" id="285676"/>
    <lineage>
        <taxon>Bacteria</taxon>
        <taxon>Bacillati</taxon>
        <taxon>Actinomycetota</taxon>
        <taxon>Actinomycetes</taxon>
        <taxon>Micromonosporales</taxon>
        <taxon>Micromonosporaceae</taxon>
        <taxon>Micromonospora</taxon>
    </lineage>
</organism>
<dbReference type="GO" id="GO:0016616">
    <property type="term" value="F:oxidoreductase activity, acting on the CH-OH group of donors, NAD or NADP as acceptor"/>
    <property type="evidence" value="ECO:0007669"/>
    <property type="project" value="InterPro"/>
</dbReference>
<evidence type="ECO:0000313" key="6">
    <source>
        <dbReference type="EMBL" id="RAO29976.1"/>
    </source>
</evidence>
<dbReference type="InterPro" id="IPR028359">
    <property type="entry name" value="UDP_ManNAc/GlcNAc_DH"/>
</dbReference>